<accession>Q39E17</accession>
<dbReference type="Pfam" id="PF13274">
    <property type="entry name" value="SocA_Panacea"/>
    <property type="match status" value="1"/>
</dbReference>
<protein>
    <recommendedName>
        <fullName evidence="1">Antitoxin SocA-like Panacea domain-containing protein</fullName>
    </recommendedName>
</protein>
<dbReference type="KEGG" id="bur:Bcep18194_A5705"/>
<reference evidence="2" key="1">
    <citation type="submission" date="2009-01" db="EMBL/GenBank/DDBJ databases">
        <title>Complete sequence of chromosome 1 of Burkholderia sp. 383.</title>
        <authorList>
            <consortium name="US DOE Joint Genome Institute"/>
            <person name="Copeland A."/>
            <person name="Lucas S."/>
            <person name="Lapidus A."/>
            <person name="Barry K."/>
            <person name="Detter J.C."/>
            <person name="Glavina T."/>
            <person name="Hammon N."/>
            <person name="Israni S."/>
            <person name="Pitluck S."/>
            <person name="Chain P."/>
            <person name="Malfatti S."/>
            <person name="Shin M."/>
            <person name="Vergez L."/>
            <person name="Schmutz J."/>
            <person name="Larimer F."/>
            <person name="Land M."/>
            <person name="Kyrpides N."/>
            <person name="Lykidis A."/>
            <person name="Richardson P."/>
        </authorList>
    </citation>
    <scope>NUCLEOTIDE SEQUENCE</scope>
    <source>
        <strain evidence="2">383</strain>
    </source>
</reference>
<dbReference type="EMBL" id="CP000151">
    <property type="protein sequence ID" value="ABB09299.1"/>
    <property type="molecule type" value="Genomic_DNA"/>
</dbReference>
<keyword evidence="3" id="KW-1185">Reference proteome</keyword>
<feature type="domain" description="Antitoxin SocA-like Panacea" evidence="1">
    <location>
        <begin position="65"/>
        <end position="179"/>
    </location>
</feature>
<evidence type="ECO:0000313" key="2">
    <source>
        <dbReference type="EMBL" id="ABB09299.1"/>
    </source>
</evidence>
<evidence type="ECO:0000259" key="1">
    <source>
        <dbReference type="Pfam" id="PF13274"/>
    </source>
</evidence>
<gene>
    <name evidence="2" type="ordered locus">Bcep18194_A5705</name>
</gene>
<name>Q39E17_BURL3</name>
<proteinExistence type="predicted"/>
<sequence>MCFAVAKFEVCQVSVVSNRLADRLRRQWHVRGHIMFEHLYDERKAADAAMYLLVRARAPVNGAKLNRLLYLAERESFARYGEPLTGDQLLVFEKSPVLYGTYQRLAGDVPGWEDRIENLANHELRVRVPIFAEEPEAYFDHSTQLSDADIAVLDAVWDEFGGMTHWALADYIHSKCREWTDGRGVPSEVTYERLFKALGYDQVAIKELLARLEEADHIRAAFSHA</sequence>
<dbReference type="Proteomes" id="UP000002705">
    <property type="component" value="Chromosome 1"/>
</dbReference>
<organism evidence="2 3">
    <name type="scientific">Burkholderia lata (strain ATCC 17760 / DSM 23089 / LMG 22485 / NCIMB 9086 / R18194 / 383)</name>
    <dbReference type="NCBI Taxonomy" id="482957"/>
    <lineage>
        <taxon>Bacteria</taxon>
        <taxon>Pseudomonadati</taxon>
        <taxon>Pseudomonadota</taxon>
        <taxon>Betaproteobacteria</taxon>
        <taxon>Burkholderiales</taxon>
        <taxon>Burkholderiaceae</taxon>
        <taxon>Burkholderia</taxon>
        <taxon>Burkholderia cepacia complex</taxon>
    </lineage>
</organism>
<dbReference type="InterPro" id="IPR025272">
    <property type="entry name" value="SocA_Panacea"/>
</dbReference>
<dbReference type="PATRIC" id="fig|482957.22.peg.2683"/>
<dbReference type="AlphaFoldDB" id="Q39E17"/>
<evidence type="ECO:0000313" key="3">
    <source>
        <dbReference type="Proteomes" id="UP000002705"/>
    </source>
</evidence>
<dbReference type="HOGENOM" id="CLU_107055_0_0_4"/>